<keyword evidence="3" id="KW-1185">Reference proteome</keyword>
<dbReference type="AlphaFoldDB" id="A0AAD5MBI9"/>
<evidence type="ECO:0000256" key="1">
    <source>
        <dbReference type="SAM" id="MobiDB-lite"/>
    </source>
</evidence>
<protein>
    <submittedName>
        <fullName evidence="2">Uncharacterized protein</fullName>
    </submittedName>
</protein>
<dbReference type="Proteomes" id="UP001196413">
    <property type="component" value="Unassembled WGS sequence"/>
</dbReference>
<accession>A0AAD5MBI9</accession>
<feature type="region of interest" description="Disordered" evidence="1">
    <location>
        <begin position="69"/>
        <end position="96"/>
    </location>
</feature>
<gene>
    <name evidence="2" type="ORF">KIN20_013055</name>
</gene>
<feature type="compositionally biased region" description="Basic and acidic residues" evidence="1">
    <location>
        <begin position="87"/>
        <end position="96"/>
    </location>
</feature>
<evidence type="ECO:0000313" key="3">
    <source>
        <dbReference type="Proteomes" id="UP001196413"/>
    </source>
</evidence>
<comment type="caution">
    <text evidence="2">The sequence shown here is derived from an EMBL/GenBank/DDBJ whole genome shotgun (WGS) entry which is preliminary data.</text>
</comment>
<dbReference type="EMBL" id="JAHQIW010002511">
    <property type="protein sequence ID" value="KAJ1355592.1"/>
    <property type="molecule type" value="Genomic_DNA"/>
</dbReference>
<name>A0AAD5MBI9_PARTN</name>
<sequence>MHLVDFLSTESVQRTSWAFQSVDDIHGSDGLSFRVFTVGGSIRDDDLQKDLEDTTAPDKAFPRVLAMSLKPSAKGVNKAANSHKASRGRDNKEKRR</sequence>
<reference evidence="2" key="1">
    <citation type="submission" date="2021-06" db="EMBL/GenBank/DDBJ databases">
        <title>Parelaphostrongylus tenuis whole genome reference sequence.</title>
        <authorList>
            <person name="Garwood T.J."/>
            <person name="Larsen P.A."/>
            <person name="Fountain-Jones N.M."/>
            <person name="Garbe J.R."/>
            <person name="Macchietto M.G."/>
            <person name="Kania S.A."/>
            <person name="Gerhold R.W."/>
            <person name="Richards J.E."/>
            <person name="Wolf T.M."/>
        </authorList>
    </citation>
    <scope>NUCLEOTIDE SEQUENCE</scope>
    <source>
        <strain evidence="2">MNPRO001-30</strain>
        <tissue evidence="2">Meninges</tissue>
    </source>
</reference>
<organism evidence="2 3">
    <name type="scientific">Parelaphostrongylus tenuis</name>
    <name type="common">Meningeal worm</name>
    <dbReference type="NCBI Taxonomy" id="148309"/>
    <lineage>
        <taxon>Eukaryota</taxon>
        <taxon>Metazoa</taxon>
        <taxon>Ecdysozoa</taxon>
        <taxon>Nematoda</taxon>
        <taxon>Chromadorea</taxon>
        <taxon>Rhabditida</taxon>
        <taxon>Rhabditina</taxon>
        <taxon>Rhabditomorpha</taxon>
        <taxon>Strongyloidea</taxon>
        <taxon>Metastrongylidae</taxon>
        <taxon>Parelaphostrongylus</taxon>
    </lineage>
</organism>
<proteinExistence type="predicted"/>
<evidence type="ECO:0000313" key="2">
    <source>
        <dbReference type="EMBL" id="KAJ1355592.1"/>
    </source>
</evidence>